<dbReference type="InterPro" id="IPR012341">
    <property type="entry name" value="6hp_glycosidase-like_sf"/>
</dbReference>
<accession>A0ABV9DX78</accession>
<dbReference type="Gene3D" id="1.50.10.10">
    <property type="match status" value="1"/>
</dbReference>
<dbReference type="RefSeq" id="WP_378573798.1">
    <property type="nucleotide sequence ID" value="NZ_JBHSFQ010000009.1"/>
</dbReference>
<evidence type="ECO:0000313" key="3">
    <source>
        <dbReference type="EMBL" id="MFC4562504.1"/>
    </source>
</evidence>
<dbReference type="InterPro" id="IPR010819">
    <property type="entry name" value="AGE/CE"/>
</dbReference>
<dbReference type="Proteomes" id="UP001595923">
    <property type="component" value="Unassembled WGS sequence"/>
</dbReference>
<dbReference type="InterPro" id="IPR008928">
    <property type="entry name" value="6-hairpin_glycosidase_sf"/>
</dbReference>
<reference evidence="4" key="1">
    <citation type="journal article" date="2019" name="Int. J. Syst. Evol. Microbiol.">
        <title>The Global Catalogue of Microorganisms (GCM) 10K type strain sequencing project: providing services to taxonomists for standard genome sequencing and annotation.</title>
        <authorList>
            <consortium name="The Broad Institute Genomics Platform"/>
            <consortium name="The Broad Institute Genome Sequencing Center for Infectious Disease"/>
            <person name="Wu L."/>
            <person name="Ma J."/>
        </authorList>
    </citation>
    <scope>NUCLEOTIDE SEQUENCE [LARGE SCALE GENOMIC DNA]</scope>
    <source>
        <strain evidence="4">XZYJ18</strain>
    </source>
</reference>
<dbReference type="PANTHER" id="PTHR15108">
    <property type="entry name" value="N-ACYLGLUCOSAMINE-2-EPIMERASE"/>
    <property type="match status" value="1"/>
</dbReference>
<dbReference type="SUPFAM" id="SSF48208">
    <property type="entry name" value="Six-hairpin glycosidases"/>
    <property type="match status" value="1"/>
</dbReference>
<protein>
    <submittedName>
        <fullName evidence="3">AGE family epimerase/isomerase</fullName>
    </submittedName>
</protein>
<evidence type="ECO:0000313" key="4">
    <source>
        <dbReference type="Proteomes" id="UP001595923"/>
    </source>
</evidence>
<comment type="caution">
    <text evidence="3">The sequence shown here is derived from an EMBL/GenBank/DDBJ whole genome shotgun (WGS) entry which is preliminary data.</text>
</comment>
<dbReference type="EMBL" id="JBHSFQ010000009">
    <property type="protein sequence ID" value="MFC4562504.1"/>
    <property type="molecule type" value="Genomic_DNA"/>
</dbReference>
<sequence>MTDAWVDLPGHRAWLHREELRLTDFGMAAALPGGGFGWLDADGRRSADPAVHTWITARMTHVYSLAHLRGIPGAGPLADNGLAALTGRLRDSEHGGWFSSTDAAGAAPAATGKSAYDHAFVVLAAASATVAGRPGAAPLLEEALGVVEQHFFDTATGLSVEGYDRDWSVCEDYRGANSNMHLVEAFLAAADATGDTVWRDRALGIAERLIHRITAANGWRLPEHFTAGWEPVLDYNRDQPAHPFRPFGSTVGHWLEWARLLVALDASLGEAAPGWLVEDAERLFDLSLTHGWDVDGAAGFVYTLDWDDRPVVRERMHWVPAEALMTAAALRRRTGEERYEEAYRTLWDYVRRYLVDTARGSWHHELAPDNTPSATVWAGKPDLYHAYQAVLLPLLPAAPSAATALRANGAAL</sequence>
<keyword evidence="2" id="KW-0413">Isomerase</keyword>
<evidence type="ECO:0000256" key="2">
    <source>
        <dbReference type="ARBA" id="ARBA00023235"/>
    </source>
</evidence>
<proteinExistence type="inferred from homology"/>
<comment type="similarity">
    <text evidence="1">Belongs to the N-acylglucosamine 2-epimerase family.</text>
</comment>
<name>A0ABV9DX78_9ACTN</name>
<gene>
    <name evidence="3" type="ORF">ACFO4E_11630</name>
</gene>
<dbReference type="Pfam" id="PF07221">
    <property type="entry name" value="GlcNAc_2-epim"/>
    <property type="match status" value="1"/>
</dbReference>
<organism evidence="3 4">
    <name type="scientific">Nocardiopsis mangrovi</name>
    <dbReference type="NCBI Taxonomy" id="1179818"/>
    <lineage>
        <taxon>Bacteria</taxon>
        <taxon>Bacillati</taxon>
        <taxon>Actinomycetota</taxon>
        <taxon>Actinomycetes</taxon>
        <taxon>Streptosporangiales</taxon>
        <taxon>Nocardiopsidaceae</taxon>
        <taxon>Nocardiopsis</taxon>
    </lineage>
</organism>
<keyword evidence="4" id="KW-1185">Reference proteome</keyword>
<evidence type="ECO:0000256" key="1">
    <source>
        <dbReference type="ARBA" id="ARBA00008558"/>
    </source>
</evidence>